<dbReference type="OrthoDB" id="9780606at2"/>
<proteinExistence type="predicted"/>
<dbReference type="Proteomes" id="UP000192656">
    <property type="component" value="Unassembled WGS sequence"/>
</dbReference>
<gene>
    <name evidence="3" type="ORF">SAMN06297251_101473</name>
</gene>
<accession>A0A1W1YM89</accession>
<keyword evidence="3" id="KW-0547">Nucleotide-binding</keyword>
<protein>
    <submittedName>
        <fullName evidence="3">DNA helicase/exodeoxyribonuclease V, subunit B</fullName>
    </submittedName>
</protein>
<dbReference type="Pfam" id="PF12705">
    <property type="entry name" value="PDDEXK_1"/>
    <property type="match status" value="1"/>
</dbReference>
<dbReference type="InterPro" id="IPR038726">
    <property type="entry name" value="PDDEXK_AddAB-type"/>
</dbReference>
<dbReference type="InterPro" id="IPR027417">
    <property type="entry name" value="P-loop_NTPase"/>
</dbReference>
<keyword evidence="3" id="KW-0067">ATP-binding</keyword>
<evidence type="ECO:0000256" key="1">
    <source>
        <dbReference type="SAM" id="MobiDB-lite"/>
    </source>
</evidence>
<feature type="region of interest" description="Disordered" evidence="1">
    <location>
        <begin position="738"/>
        <end position="759"/>
    </location>
</feature>
<sequence>MRPHLFSIPPGIAFSKTLAASLLEGRLIEGWRHDGDPLALSDVLIYVPTRRAARSLAGSFQQLLGGASAILPQIRPIGEGDEAEILAARNATPVLEPVMGELERRLRLGQLTRRWRTMTREAELTALIGEDVVLPASAADALALARDLGALLDEIETEDVTISALAGLAPEALAEWWRLTLTFLTIVTEHWPAVLSEQDRISEARAQNLWLQAEADRLTRSPPNGPVILAGSTATAPKTIALMRVIAHLEKGAVILPGLDTHLDEESFSKIDRERAIAAPGHHQYGLKRILEGLLADRDAVIALGATEAGLAARERFLSDALRPAETTDRWGSSAGAHPSDALEGIALIEAADPREEALAIACAMRTALSDPNASCALITPDRNLARRVVVELARFGITANDSAGRPLGATAPGTLLSTLLSVAFEPGDPIALIALLKHPLTRLGLPAGDARNAARTIELLVLRGTVDIADGARLSAMVEARLGEIRKARSGEATAIRLARPVRLVSDEALERAIDFAARFDKAIASLIALRGDTERELSDYASVLIRSLEAFACNEERDTRELYAEEPGRVMKDFLANLAAAPKTGFGFPSGELGDVADTLMADATVRPRGGLSNRAFVWGTLEARLQSVDTAILGGLNEATWPPNAKTGAFLSRMMRRDLTLDPPERRIGLSAHDFWMAMGAKTVVMTRSRRMDGAPTIASRWLQRVLALAGDERGSELRRRGEVFIEAARRLERAETMPPAERPRPKPPVEKRPTRYSVTEVETLIRDPYTIHAARIMNLEPLPPLMRAPNVAERGSLYHAILSDFITGGHDPATPNAQNILIEIARGLFAEADLPPEIEALWWPRLETMVAGYLDWERARHGSVASRAAEISGGLDLAEIETRLTARADRIDRLKDGALHIVDFKTGATPSVKQARILLAPQLALEGGIARRGGFADTKAGETIADLAFLRLKEREVVEEGLATGGTKGEDPVDPGELSDQAIDKFIGLAALFRREEHPFASRTRPAYAGDFSGTYDHLSRAREWVIAGGEDEGGEE</sequence>
<dbReference type="SUPFAM" id="SSF52540">
    <property type="entry name" value="P-loop containing nucleoside triphosphate hydrolases"/>
    <property type="match status" value="1"/>
</dbReference>
<dbReference type="InterPro" id="IPR014153">
    <property type="entry name" value="Ds_break_AddB"/>
</dbReference>
<evidence type="ECO:0000313" key="4">
    <source>
        <dbReference type="Proteomes" id="UP000192656"/>
    </source>
</evidence>
<dbReference type="NCBIfam" id="TIGR02786">
    <property type="entry name" value="addB_alphas"/>
    <property type="match status" value="1"/>
</dbReference>
<evidence type="ECO:0000313" key="3">
    <source>
        <dbReference type="EMBL" id="SMC37264.1"/>
    </source>
</evidence>
<keyword evidence="4" id="KW-1185">Reference proteome</keyword>
<dbReference type="RefSeq" id="WP_084408340.1">
    <property type="nucleotide sequence ID" value="NZ_FWXR01000001.1"/>
</dbReference>
<organism evidence="3 4">
    <name type="scientific">Fulvimarina manganoxydans</name>
    <dbReference type="NCBI Taxonomy" id="937218"/>
    <lineage>
        <taxon>Bacteria</taxon>
        <taxon>Pseudomonadati</taxon>
        <taxon>Pseudomonadota</taxon>
        <taxon>Alphaproteobacteria</taxon>
        <taxon>Hyphomicrobiales</taxon>
        <taxon>Aurantimonadaceae</taxon>
        <taxon>Fulvimarina</taxon>
    </lineage>
</organism>
<feature type="domain" description="PD-(D/E)XK endonuclease-like" evidence="2">
    <location>
        <begin position="760"/>
        <end position="965"/>
    </location>
</feature>
<feature type="compositionally biased region" description="Basic and acidic residues" evidence="1">
    <location>
        <begin position="738"/>
        <end position="757"/>
    </location>
</feature>
<dbReference type="STRING" id="937218.SAMN06297251_101473"/>
<dbReference type="GO" id="GO:0004386">
    <property type="term" value="F:helicase activity"/>
    <property type="evidence" value="ECO:0007669"/>
    <property type="project" value="UniProtKB-KW"/>
</dbReference>
<keyword evidence="3" id="KW-0378">Hydrolase</keyword>
<dbReference type="AlphaFoldDB" id="A0A1W1YM89"/>
<keyword evidence="3" id="KW-0347">Helicase</keyword>
<reference evidence="3 4" key="1">
    <citation type="submission" date="2017-04" db="EMBL/GenBank/DDBJ databases">
        <authorList>
            <person name="Afonso C.L."/>
            <person name="Miller P.J."/>
            <person name="Scott M.A."/>
            <person name="Spackman E."/>
            <person name="Goraichik I."/>
            <person name="Dimitrov K.M."/>
            <person name="Suarez D.L."/>
            <person name="Swayne D.E."/>
        </authorList>
    </citation>
    <scope>NUCLEOTIDE SEQUENCE [LARGE SCALE GENOMIC DNA]</scope>
    <source>
        <strain evidence="3 4">CGMCC 1.10972</strain>
    </source>
</reference>
<name>A0A1W1YM89_9HYPH</name>
<dbReference type="EMBL" id="FWXR01000001">
    <property type="protein sequence ID" value="SMC37264.1"/>
    <property type="molecule type" value="Genomic_DNA"/>
</dbReference>
<evidence type="ECO:0000259" key="2">
    <source>
        <dbReference type="Pfam" id="PF12705"/>
    </source>
</evidence>